<feature type="compositionally biased region" description="Basic and acidic residues" evidence="1">
    <location>
        <begin position="390"/>
        <end position="414"/>
    </location>
</feature>
<feature type="chain" id="PRO_5005192780" evidence="2">
    <location>
        <begin position="24"/>
        <end position="1152"/>
    </location>
</feature>
<feature type="region of interest" description="Disordered" evidence="1">
    <location>
        <begin position="1014"/>
        <end position="1033"/>
    </location>
</feature>
<dbReference type="GO" id="GO:0004364">
    <property type="term" value="F:glutathione transferase activity"/>
    <property type="evidence" value="ECO:0007669"/>
    <property type="project" value="InterPro"/>
</dbReference>
<organism evidence="3">
    <name type="scientific">Chromera velia CCMP2878</name>
    <dbReference type="NCBI Taxonomy" id="1169474"/>
    <lineage>
        <taxon>Eukaryota</taxon>
        <taxon>Sar</taxon>
        <taxon>Alveolata</taxon>
        <taxon>Colpodellida</taxon>
        <taxon>Chromeraceae</taxon>
        <taxon>Chromera</taxon>
    </lineage>
</organism>
<feature type="compositionally biased region" description="Gly residues" evidence="1">
    <location>
        <begin position="722"/>
        <end position="732"/>
    </location>
</feature>
<feature type="compositionally biased region" description="Basic and acidic residues" evidence="1">
    <location>
        <begin position="476"/>
        <end position="509"/>
    </location>
</feature>
<dbReference type="PANTHER" id="PTHR32419:SF6">
    <property type="entry name" value="GLUTATHIONE S-TRANSFERASE OMEGA-LIKE 1-RELATED"/>
    <property type="match status" value="1"/>
</dbReference>
<accession>A0A0G4I6H2</accession>
<evidence type="ECO:0000313" key="3">
    <source>
        <dbReference type="EMBL" id="CEM52613.1"/>
    </source>
</evidence>
<dbReference type="InterPro" id="IPR036282">
    <property type="entry name" value="Glutathione-S-Trfase_C_sf"/>
</dbReference>
<feature type="compositionally biased region" description="Basic and acidic residues" evidence="1">
    <location>
        <begin position="125"/>
        <end position="134"/>
    </location>
</feature>
<sequence>MRYCLSMLFVVLFAVLLVWPASSFTRLPPTHALAGRRGRAAVLRVEKGAVVVEKEIVSEDAVVPGEETPLIEEETAIEETMVEETASSSAGNVSASSVPHKKPEPKGNGPFEFNFMEWLSGKEKNVPPAAEKKTATRPPAQAEAEEDKRISLSQEEEEEERAAKTNQKSSSGNETAVEVKEITSLTEGAGVEEDKQDTGSIAKETEVETNSMAFSGTEKKSAPTAKAVGEKPKPNSTGGFDFLDWLSGKEAGTKTEAPSGVVLKEGKEKEKERGKEKGGGISSDGEKEEETGDGEGQVGEGMGASRAAKDEGGEEEKKKVPPKKDQEDLGVETKATQPPVEPSLEKDQRVKEKKNDWGFFSDMFAIETPKTVGPGEGVEEKEPTAGTIGDYRDRKMTARGEEVKQGDEEKDTLGGERTTQVDAAEEIENAKESETLETTQTQTPKPEKSKKRQQKSGGGFELFELLSGTSRSPPAVKKDAKKGAERKAEEQAERKVAEEVQKGEQEAAEKAAVQGEEEKGQDQSEKMTKEEALRKVKEAVEKEAKEEAAKKAKQEAQRKAKEESLRKVREEAQKKAKEEAERKAQQEAERKAKQEADRKAKEEAAKKAKEEAEKTARQIKEKEEAQRKSREQAESKKRMVQKEQQKDQTTFVAPPPTSASPAKKAKARADGGFELLLTRKAKKNEGEFIGAVDVGDKRTPDSSNESQKPKDTEEKKQKPVGEGIGMQTGGGASQSVKDQKIRQKTDGGLRILEWAGAVVPQGAVVSVARTGWREAWKQMLKELAPQSAEGEYIRPSYGIRGDADLSRGGFHLYLGHACPWCHRVALSLALQGLYSESLKVDGEGKGRGEGKSPVTVSYMTDDPERASRGGWAFTDTAGDGEEGEAELGHLKGSPDPLFGARDLRQVYDRCSDGGRFRGRCTAPLLVDSETGTIVSNESEDIVKMIDRLGGGSLFGGVDSEGLEEIYTKINNGVYRCGFSTSQEAYRRAHSDVFEGLARVDGLLSSSRYLPRQGWGGAGAKGTSNSNSKGSQQPSALDVWLFPTVVRFDGVYSSLFKCGGKKIKSDFPHVLAWAQDLWEKEEVRRTFEVDLAIQSYFRNLFPLNPSGIIPNGPSLEDIGLWREQGSQERRMAGREAAKRKTLGKKKVQKNMFF</sequence>
<dbReference type="SUPFAM" id="SSF52833">
    <property type="entry name" value="Thioredoxin-like"/>
    <property type="match status" value="1"/>
</dbReference>
<feature type="region of interest" description="Disordered" evidence="1">
    <location>
        <begin position="685"/>
        <end position="741"/>
    </location>
</feature>
<proteinExistence type="predicted"/>
<dbReference type="PANTHER" id="PTHR32419">
    <property type="entry name" value="GLUTATHIONYL-HYDROQUINONE REDUCTASE"/>
    <property type="match status" value="1"/>
</dbReference>
<feature type="compositionally biased region" description="Basic and acidic residues" evidence="1">
    <location>
        <begin position="707"/>
        <end position="719"/>
    </location>
</feature>
<dbReference type="InterPro" id="IPR016639">
    <property type="entry name" value="GST_Omega/GSH"/>
</dbReference>
<dbReference type="SUPFAM" id="SSF47616">
    <property type="entry name" value="GST C-terminal domain-like"/>
    <property type="match status" value="1"/>
</dbReference>
<evidence type="ECO:0000256" key="1">
    <source>
        <dbReference type="SAM" id="MobiDB-lite"/>
    </source>
</evidence>
<keyword evidence="2" id="KW-0732">Signal</keyword>
<feature type="compositionally biased region" description="Basic and acidic residues" evidence="1">
    <location>
        <begin position="264"/>
        <end position="278"/>
    </location>
</feature>
<feature type="compositionally biased region" description="Basic and acidic residues" evidence="1">
    <location>
        <begin position="516"/>
        <end position="646"/>
    </location>
</feature>
<dbReference type="GO" id="GO:0005737">
    <property type="term" value="C:cytoplasm"/>
    <property type="evidence" value="ECO:0007669"/>
    <property type="project" value="TreeGrafter"/>
</dbReference>
<dbReference type="VEuPathDB" id="CryptoDB:Cvel_11393"/>
<feature type="region of interest" description="Disordered" evidence="1">
    <location>
        <begin position="841"/>
        <end position="883"/>
    </location>
</feature>
<feature type="signal peptide" evidence="2">
    <location>
        <begin position="1"/>
        <end position="23"/>
    </location>
</feature>
<feature type="compositionally biased region" description="Polar residues" evidence="1">
    <location>
        <begin position="1021"/>
        <end position="1033"/>
    </location>
</feature>
<dbReference type="AlphaFoldDB" id="A0A0G4I6H2"/>
<feature type="compositionally biased region" description="Low complexity" evidence="1">
    <location>
        <begin position="83"/>
        <end position="98"/>
    </location>
</feature>
<dbReference type="EMBL" id="CDMZ01005307">
    <property type="protein sequence ID" value="CEM52613.1"/>
    <property type="molecule type" value="Genomic_DNA"/>
</dbReference>
<protein>
    <submittedName>
        <fullName evidence="3">Uncharacterized protein</fullName>
    </submittedName>
</protein>
<feature type="region of interest" description="Disordered" evidence="1">
    <location>
        <begin position="125"/>
        <end position="668"/>
    </location>
</feature>
<feature type="compositionally biased region" description="Basic and acidic residues" evidence="1">
    <location>
        <begin position="343"/>
        <end position="356"/>
    </location>
</feature>
<feature type="compositionally biased region" description="Basic and acidic residues" evidence="1">
    <location>
        <begin position="307"/>
        <end position="327"/>
    </location>
</feature>
<feature type="region of interest" description="Disordered" evidence="1">
    <location>
        <begin position="82"/>
        <end position="113"/>
    </location>
</feature>
<gene>
    <name evidence="3" type="ORF">Cvel_11393</name>
</gene>
<feature type="compositionally biased region" description="Basic and acidic residues" evidence="1">
    <location>
        <begin position="841"/>
        <end position="850"/>
    </location>
</feature>
<dbReference type="InterPro" id="IPR036249">
    <property type="entry name" value="Thioredoxin-like_sf"/>
</dbReference>
<name>A0A0G4I6H2_9ALVE</name>
<evidence type="ECO:0000256" key="2">
    <source>
        <dbReference type="SAM" id="SignalP"/>
    </source>
</evidence>
<feature type="compositionally biased region" description="Polar residues" evidence="1">
    <location>
        <begin position="164"/>
        <end position="174"/>
    </location>
</feature>
<dbReference type="Gene3D" id="1.20.1050.10">
    <property type="match status" value="1"/>
</dbReference>
<dbReference type="Gene3D" id="3.40.30.10">
    <property type="entry name" value="Glutaredoxin"/>
    <property type="match status" value="1"/>
</dbReference>
<reference evidence="3" key="1">
    <citation type="submission" date="2014-11" db="EMBL/GenBank/DDBJ databases">
        <authorList>
            <person name="Otto D Thomas"/>
            <person name="Naeem Raeece"/>
        </authorList>
    </citation>
    <scope>NUCLEOTIDE SEQUENCE</scope>
</reference>